<organism evidence="1 2">
    <name type="scientific">Nonomuraea jiangxiensis</name>
    <dbReference type="NCBI Taxonomy" id="633440"/>
    <lineage>
        <taxon>Bacteria</taxon>
        <taxon>Bacillati</taxon>
        <taxon>Actinomycetota</taxon>
        <taxon>Actinomycetes</taxon>
        <taxon>Streptosporangiales</taxon>
        <taxon>Streptosporangiaceae</taxon>
        <taxon>Nonomuraea</taxon>
    </lineage>
</organism>
<keyword evidence="2" id="KW-1185">Reference proteome</keyword>
<reference evidence="1 2" key="1">
    <citation type="submission" date="2016-10" db="EMBL/GenBank/DDBJ databases">
        <authorList>
            <person name="de Groot N.N."/>
        </authorList>
    </citation>
    <scope>NUCLEOTIDE SEQUENCE [LARGE SCALE GENOMIC DNA]</scope>
    <source>
        <strain evidence="1 2">CGMCC 4.6533</strain>
    </source>
</reference>
<evidence type="ECO:0000313" key="2">
    <source>
        <dbReference type="Proteomes" id="UP000199202"/>
    </source>
</evidence>
<gene>
    <name evidence="1" type="ORF">SAMN05421869_14929</name>
</gene>
<proteinExistence type="predicted"/>
<name>A0A1G9UNA3_9ACTN</name>
<dbReference type="Proteomes" id="UP000199202">
    <property type="component" value="Unassembled WGS sequence"/>
</dbReference>
<evidence type="ECO:0000313" key="1">
    <source>
        <dbReference type="EMBL" id="SDM61398.1"/>
    </source>
</evidence>
<sequence length="37" mass="3963">MAKTKTLVKDKLIKAVNALESGVTASETYTVHDAVND</sequence>
<accession>A0A1G9UNA3</accession>
<dbReference type="EMBL" id="FNDJ01000049">
    <property type="protein sequence ID" value="SDM61398.1"/>
    <property type="molecule type" value="Genomic_DNA"/>
</dbReference>
<dbReference type="AlphaFoldDB" id="A0A1G9UNA3"/>
<protein>
    <submittedName>
        <fullName evidence="1">Uncharacterized protein</fullName>
    </submittedName>
</protein>